<accession>A0ABS2B3M6</accession>
<name>A0ABS2B3M6_9BURK</name>
<dbReference type="EMBL" id="JAFCIQ010000008">
    <property type="protein sequence ID" value="MBM2767560.1"/>
    <property type="molecule type" value="Genomic_DNA"/>
</dbReference>
<keyword evidence="2" id="KW-1185">Reference proteome</keyword>
<proteinExistence type="predicted"/>
<evidence type="ECO:0000313" key="2">
    <source>
        <dbReference type="Proteomes" id="UP000755577"/>
    </source>
</evidence>
<dbReference type="Proteomes" id="UP000755577">
    <property type="component" value="Unassembled WGS sequence"/>
</dbReference>
<protein>
    <submittedName>
        <fullName evidence="1">Uncharacterized protein</fullName>
    </submittedName>
</protein>
<organism evidence="1 2">
    <name type="scientific">Burkholderia anthina</name>
    <dbReference type="NCBI Taxonomy" id="179879"/>
    <lineage>
        <taxon>Bacteria</taxon>
        <taxon>Pseudomonadati</taxon>
        <taxon>Pseudomonadota</taxon>
        <taxon>Betaproteobacteria</taxon>
        <taxon>Burkholderiales</taxon>
        <taxon>Burkholderiaceae</taxon>
        <taxon>Burkholderia</taxon>
        <taxon>Burkholderia cepacia complex</taxon>
    </lineage>
</organism>
<dbReference type="RefSeq" id="WP_174925881.1">
    <property type="nucleotide sequence ID" value="NZ_CABVLY010000005.1"/>
</dbReference>
<gene>
    <name evidence="1" type="ORF">JQK92_14090</name>
</gene>
<dbReference type="GeneID" id="56499897"/>
<evidence type="ECO:0000313" key="1">
    <source>
        <dbReference type="EMBL" id="MBM2767560.1"/>
    </source>
</evidence>
<sequence length="148" mass="16632">MAAAPLFVHIVGGHNFIGNPVQAIDIPETKKVTRQRLRAAGVWRSTLGQSGTSRFAAAERGDECFGKSLERFHRAVRASTLFSAYSRIKRQLHSAVLGDTQDVHGSCSRYFNRFTQRTSASTSRLRHFGTVIRCGHTVPDTFRFRRRP</sequence>
<comment type="caution">
    <text evidence="1">The sequence shown here is derived from an EMBL/GenBank/DDBJ whole genome shotgun (WGS) entry which is preliminary data.</text>
</comment>
<reference evidence="1 2" key="1">
    <citation type="submission" date="2021-02" db="EMBL/GenBank/DDBJ databases">
        <title>Draft genome of the type strains Burkholderia anthina DSM16086.</title>
        <authorList>
            <person name="Hertel R."/>
            <person name="Meissner J."/>
            <person name="Poehlein A."/>
            <person name="Daniel R."/>
            <person name="Commichau F.M."/>
        </authorList>
    </citation>
    <scope>NUCLEOTIDE SEQUENCE [LARGE SCALE GENOMIC DNA]</scope>
    <source>
        <strain evidence="1 2">DSM 16086</strain>
    </source>
</reference>